<evidence type="ECO:0000256" key="11">
    <source>
        <dbReference type="ARBA" id="ARBA00023203"/>
    </source>
</evidence>
<keyword evidence="11 14" id="KW-0009">Actin-binding</keyword>
<dbReference type="GO" id="GO:0003779">
    <property type="term" value="F:actin binding"/>
    <property type="evidence" value="ECO:0007669"/>
    <property type="project" value="UniProtKB-KW"/>
</dbReference>
<dbReference type="GO" id="GO:0004713">
    <property type="term" value="F:protein tyrosine kinase activity"/>
    <property type="evidence" value="ECO:0007669"/>
    <property type="project" value="InterPro"/>
</dbReference>
<evidence type="ECO:0000256" key="13">
    <source>
        <dbReference type="ARBA" id="ARBA00023273"/>
    </source>
</evidence>
<evidence type="ECO:0000256" key="7">
    <source>
        <dbReference type="ARBA" id="ARBA00022840"/>
    </source>
</evidence>
<dbReference type="SMART" id="SM00219">
    <property type="entry name" value="TyrKc"/>
    <property type="match status" value="1"/>
</dbReference>
<dbReference type="Pfam" id="PF00063">
    <property type="entry name" value="Myosin_head"/>
    <property type="match status" value="1"/>
</dbReference>
<evidence type="ECO:0000256" key="4">
    <source>
        <dbReference type="ARBA" id="ARBA00022690"/>
    </source>
</evidence>
<dbReference type="InterPro" id="IPR011009">
    <property type="entry name" value="Kinase-like_dom_sf"/>
</dbReference>
<sequence length="1234" mass="141448">MMLMTLTSHRKPASKKITLVIKRESKTYFEMVQEKREREANMPPPRALKSEELDLDNLQDCGSRYELGYVIGSGVCADVYEALDTQNAGKKVSIKVQKINPEFIEDIKEEYRMLRDLSQHPNIPDFYGAYMKKHETHSDIWFVMQYCEGGPVTDLVRALIEQGKRLSEQHIAFILKEIITGMVFLHINHVMHRDLRGSNILLTKDGEVKIVDFGLSRETTNTFDKKKTYLGSPSWMAPEIMRCGYKEVDGYDNRIDVWALGITAIELGDGKPPFEDMHPTRALFQIVRNPPPGLYRSSNWSQHFVDFIAECLEKNPDHRPFMAELLEHPFISELPENDLHLASELKVLLENVTANIKSSRREEARIRDGFLKYKDQELQTMHVEDLAALETISEDLIVQELEERHNSKNHYTFVGDVLLFINPNTHLNLYGTKYHFKYKFKSRSDNAPHIFAVADSAYQDMMHHEEAQHIVLAGEILAGKTTSMRHLLKHLIFLGQGAAKVGEKIEKCINVIHAIGNAGTPINANSTRHVMYMQITYGSSGKLSGSIFWLYQLEKWRVTGNRDPLQANFHIFYYFYDAMEAAGELEKYHLAPGRKYRYLRAEQTDDKIPKGPRETPEDNVTKFQDIYQNLNDIEFDEIQMEMFSNVLAAILLIGEIQFDSTAENTAELANPEVAASVAKLLTLDEKKFQWSLCNYCVVKSGTAERRRHTKEEAEEAREVLARTLYVRLADWIVNVINLKLSLIRAIFGDKHCVGILDMYGFECYQKNEMEQLFVNTLNEQLQYSYNQKVFVWEMQEQEEEEVPITPLQYYDNKPTIDELLNKPEPMDVPNAVFQTKPLNGSTQSILQQGINQMTLDMERAIRAQSRFDNVLFAPLSIVGALALVLLGADGETKRELVNFMGVKTGRNLDNKSDVIHKALGAFFESLQPAKDKPRPAEVRFANGIFYESRYKIKKQYEQLAAEFYRAENYPLDFGNPASAHFVNKWVANRTEGRIENLLPGPLSPQIVLILANVIYFKGQWEVPFQTKYNKWDVFHGVNSMGMKEMIDVEMMTQMARVEYSHSQEGQVLGLPYKGDAVYMYFILPKNPDLKEYTKDLSHDKFLGIIAETSVVDVIYTIPKIKLTNSIELRPILNSMNVTSMFDISKSDLSNMLVDSDNSSVAVDQVFHKVDIELSEEGTEAAASTGIIITRITKPMVKVNRPFIFFIYHRPANTILFWGSIYKVDSNSKKPPSAE</sequence>
<dbReference type="InterPro" id="IPR023795">
    <property type="entry name" value="Serpin_CS"/>
</dbReference>
<dbReference type="SUPFAM" id="SSF56112">
    <property type="entry name" value="Protein kinase-like (PK-like)"/>
    <property type="match status" value="1"/>
</dbReference>
<evidence type="ECO:0000259" key="17">
    <source>
        <dbReference type="PROSITE" id="PS51456"/>
    </source>
</evidence>
<evidence type="ECO:0000256" key="12">
    <source>
        <dbReference type="ARBA" id="ARBA00023212"/>
    </source>
</evidence>
<dbReference type="PANTHER" id="PTHR46256:SF2">
    <property type="entry name" value="NEITHER INACTIVATION NOR AFTERPOTENTIAL PROTEIN C"/>
    <property type="match status" value="1"/>
</dbReference>
<keyword evidence="13" id="KW-0966">Cell projection</keyword>
<evidence type="ECO:0000256" key="14">
    <source>
        <dbReference type="PROSITE-ProRule" id="PRU00782"/>
    </source>
</evidence>
<dbReference type="Gene3D" id="2.30.39.10">
    <property type="entry name" value="Alpha-1-antitrypsin, domain 1"/>
    <property type="match status" value="1"/>
</dbReference>
<evidence type="ECO:0000313" key="18">
    <source>
        <dbReference type="EMBL" id="CAG6623651.1"/>
    </source>
</evidence>
<keyword evidence="3" id="KW-0963">Cytoplasm</keyword>
<evidence type="ECO:0000256" key="8">
    <source>
        <dbReference type="ARBA" id="ARBA00022900"/>
    </source>
</evidence>
<dbReference type="SMART" id="SM00242">
    <property type="entry name" value="MYSc"/>
    <property type="match status" value="1"/>
</dbReference>
<dbReference type="PROSITE" id="PS00284">
    <property type="entry name" value="SERPIN"/>
    <property type="match status" value="1"/>
</dbReference>
<dbReference type="InterPro" id="IPR036186">
    <property type="entry name" value="Serpin_sf"/>
</dbReference>
<reference evidence="18" key="1">
    <citation type="submission" date="2021-05" db="EMBL/GenBank/DDBJ databases">
        <authorList>
            <person name="Alioto T."/>
            <person name="Alioto T."/>
            <person name="Gomez Garrido J."/>
        </authorList>
    </citation>
    <scope>NUCLEOTIDE SEQUENCE</scope>
</reference>
<evidence type="ECO:0000256" key="9">
    <source>
        <dbReference type="ARBA" id="ARBA00023123"/>
    </source>
</evidence>
<dbReference type="SUPFAM" id="SSF52540">
    <property type="entry name" value="P-loop containing nucleoside triphosphate hydrolases"/>
    <property type="match status" value="1"/>
</dbReference>
<dbReference type="InterPro" id="IPR001609">
    <property type="entry name" value="Myosin_head_motor_dom-like"/>
</dbReference>
<dbReference type="Gene3D" id="3.30.200.20">
    <property type="entry name" value="Phosphorylase Kinase, domain 1"/>
    <property type="match status" value="1"/>
</dbReference>
<dbReference type="PROSITE" id="PS51456">
    <property type="entry name" value="MYOSIN_MOTOR"/>
    <property type="match status" value="1"/>
</dbReference>
<proteinExistence type="inferred from homology"/>
<keyword evidence="4" id="KW-0646">Protease inhibitor</keyword>
<dbReference type="GO" id="GO:0030832">
    <property type="term" value="P:regulation of actin filament length"/>
    <property type="evidence" value="ECO:0007669"/>
    <property type="project" value="TreeGrafter"/>
</dbReference>
<keyword evidence="5" id="KW-0677">Repeat</keyword>
<feature type="domain" description="Protein kinase" evidence="16">
    <location>
        <begin position="65"/>
        <end position="331"/>
    </location>
</feature>
<protein>
    <submittedName>
        <fullName evidence="18">Neither inactivation nor afterpotential protein C</fullName>
    </submittedName>
</protein>
<keyword evidence="6 14" id="KW-0547">Nucleotide-binding</keyword>
<dbReference type="InterPro" id="IPR027417">
    <property type="entry name" value="P-loop_NTPase"/>
</dbReference>
<evidence type="ECO:0000256" key="1">
    <source>
        <dbReference type="ARBA" id="ARBA00004245"/>
    </source>
</evidence>
<dbReference type="AlphaFoldDB" id="A0A8D8MAI6"/>
<comment type="similarity">
    <text evidence="14">Belongs to the TRAFAC class myosin-kinesin ATPase superfamily. Myosin family.</text>
</comment>
<dbReference type="CDD" id="cd00172">
    <property type="entry name" value="serpin"/>
    <property type="match status" value="1"/>
</dbReference>
<evidence type="ECO:0000256" key="15">
    <source>
        <dbReference type="RuleBase" id="RU000411"/>
    </source>
</evidence>
<dbReference type="PRINTS" id="PR00193">
    <property type="entry name" value="MYOSINHEAVY"/>
</dbReference>
<dbReference type="InterPro" id="IPR008266">
    <property type="entry name" value="Tyr_kinase_AS"/>
</dbReference>
<keyword evidence="8" id="KW-0722">Serine protease inhibitor</keyword>
<dbReference type="SUPFAM" id="SSF56574">
    <property type="entry name" value="Serpins"/>
    <property type="match status" value="1"/>
</dbReference>
<evidence type="ECO:0000256" key="10">
    <source>
        <dbReference type="ARBA" id="ARBA00023175"/>
    </source>
</evidence>
<organism evidence="18">
    <name type="scientific">Cacopsylla melanoneura</name>
    <dbReference type="NCBI Taxonomy" id="428564"/>
    <lineage>
        <taxon>Eukaryota</taxon>
        <taxon>Metazoa</taxon>
        <taxon>Ecdysozoa</taxon>
        <taxon>Arthropoda</taxon>
        <taxon>Hexapoda</taxon>
        <taxon>Insecta</taxon>
        <taxon>Pterygota</taxon>
        <taxon>Neoptera</taxon>
        <taxon>Paraneoptera</taxon>
        <taxon>Hemiptera</taxon>
        <taxon>Sternorrhyncha</taxon>
        <taxon>Psylloidea</taxon>
        <taxon>Psyllidae</taxon>
        <taxon>Psyllinae</taxon>
        <taxon>Cacopsylla</taxon>
    </lineage>
</organism>
<dbReference type="Gene3D" id="3.30.497.10">
    <property type="entry name" value="Antithrombin, subunit I, domain 2"/>
    <property type="match status" value="1"/>
</dbReference>
<dbReference type="GO" id="GO:0000146">
    <property type="term" value="F:microfilament motor activity"/>
    <property type="evidence" value="ECO:0007669"/>
    <property type="project" value="TreeGrafter"/>
</dbReference>
<dbReference type="InterPro" id="IPR042178">
    <property type="entry name" value="Serpin_sf_1"/>
</dbReference>
<dbReference type="Gene3D" id="1.10.10.820">
    <property type="match status" value="1"/>
</dbReference>
<dbReference type="InterPro" id="IPR036961">
    <property type="entry name" value="Kinesin_motor_dom_sf"/>
</dbReference>
<feature type="domain" description="Myosin motor" evidence="17">
    <location>
        <begin position="381"/>
        <end position="823"/>
    </location>
</feature>
<feature type="binding site" evidence="14">
    <location>
        <begin position="474"/>
        <end position="481"/>
    </location>
    <ligand>
        <name>ATP</name>
        <dbReference type="ChEBI" id="CHEBI:30616"/>
    </ligand>
</feature>
<dbReference type="PROSITE" id="PS00109">
    <property type="entry name" value="PROTEIN_KINASE_TYR"/>
    <property type="match status" value="1"/>
</dbReference>
<keyword evidence="10 14" id="KW-0505">Motor protein</keyword>
<dbReference type="SMART" id="SM00093">
    <property type="entry name" value="SERPIN"/>
    <property type="match status" value="1"/>
</dbReference>
<keyword evidence="12" id="KW-0206">Cytoskeleton</keyword>
<dbReference type="Pfam" id="PF00069">
    <property type="entry name" value="Pkinase"/>
    <property type="match status" value="1"/>
</dbReference>
<dbReference type="InterPro" id="IPR042185">
    <property type="entry name" value="Serpin_sf_2"/>
</dbReference>
<dbReference type="Gene3D" id="1.20.120.720">
    <property type="entry name" value="Myosin VI head, motor domain, U50 subdomain"/>
    <property type="match status" value="1"/>
</dbReference>
<keyword evidence="7 14" id="KW-0067">ATP-binding</keyword>
<evidence type="ECO:0000259" key="16">
    <source>
        <dbReference type="PROSITE" id="PS50011"/>
    </source>
</evidence>
<dbReference type="InterPro" id="IPR052409">
    <property type="entry name" value="Myosin-III_kinase_activity"/>
</dbReference>
<accession>A0A8D8MAI6</accession>
<comment type="caution">
    <text evidence="14">Lacks conserved residue(s) required for the propagation of feature annotation.</text>
</comment>
<keyword evidence="9 14" id="KW-0518">Myosin</keyword>
<evidence type="ECO:0000256" key="5">
    <source>
        <dbReference type="ARBA" id="ARBA00022737"/>
    </source>
</evidence>
<dbReference type="GO" id="GO:0004867">
    <property type="term" value="F:serine-type endopeptidase inhibitor activity"/>
    <property type="evidence" value="ECO:0007669"/>
    <property type="project" value="UniProtKB-KW"/>
</dbReference>
<dbReference type="Pfam" id="PF00079">
    <property type="entry name" value="Serpin"/>
    <property type="match status" value="1"/>
</dbReference>
<comment type="subcellular location">
    <subcellularLocation>
        <location evidence="2">Cell projection</location>
    </subcellularLocation>
    <subcellularLocation>
        <location evidence="1">Cytoplasm</location>
        <location evidence="1">Cytoskeleton</location>
    </subcellularLocation>
</comment>
<comment type="similarity">
    <text evidence="15">Belongs to the serpin family.</text>
</comment>
<dbReference type="EMBL" id="HBUF01055433">
    <property type="protein sequence ID" value="CAG6623651.1"/>
    <property type="molecule type" value="Transcribed_RNA"/>
</dbReference>
<dbReference type="Gene3D" id="1.20.58.530">
    <property type="match status" value="1"/>
</dbReference>
<evidence type="ECO:0000256" key="6">
    <source>
        <dbReference type="ARBA" id="ARBA00022741"/>
    </source>
</evidence>
<evidence type="ECO:0000256" key="3">
    <source>
        <dbReference type="ARBA" id="ARBA00022490"/>
    </source>
</evidence>
<dbReference type="InterPro" id="IPR000719">
    <property type="entry name" value="Prot_kinase_dom"/>
</dbReference>
<dbReference type="GO" id="GO:0004674">
    <property type="term" value="F:protein serine/threonine kinase activity"/>
    <property type="evidence" value="ECO:0007669"/>
    <property type="project" value="TreeGrafter"/>
</dbReference>
<dbReference type="PANTHER" id="PTHR46256">
    <property type="entry name" value="AGAP011099-PA"/>
    <property type="match status" value="1"/>
</dbReference>
<evidence type="ECO:0000256" key="2">
    <source>
        <dbReference type="ARBA" id="ARBA00004316"/>
    </source>
</evidence>
<dbReference type="InterPro" id="IPR020635">
    <property type="entry name" value="Tyr_kinase_cat_dom"/>
</dbReference>
<dbReference type="GO" id="GO:0042995">
    <property type="term" value="C:cell projection"/>
    <property type="evidence" value="ECO:0007669"/>
    <property type="project" value="UniProtKB-SubCell"/>
</dbReference>
<dbReference type="GO" id="GO:0016459">
    <property type="term" value="C:myosin complex"/>
    <property type="evidence" value="ECO:0007669"/>
    <property type="project" value="UniProtKB-KW"/>
</dbReference>
<dbReference type="GO" id="GO:0005524">
    <property type="term" value="F:ATP binding"/>
    <property type="evidence" value="ECO:0007669"/>
    <property type="project" value="UniProtKB-UniRule"/>
</dbReference>
<dbReference type="PROSITE" id="PS50011">
    <property type="entry name" value="PROTEIN_KINASE_DOM"/>
    <property type="match status" value="1"/>
</dbReference>
<name>A0A8D8MAI6_9HEMI</name>
<dbReference type="Gene3D" id="1.10.510.10">
    <property type="entry name" value="Transferase(Phosphotransferase) domain 1"/>
    <property type="match status" value="1"/>
</dbReference>
<dbReference type="InterPro" id="IPR023796">
    <property type="entry name" value="Serpin_dom"/>
</dbReference>
<dbReference type="Gene3D" id="3.40.850.10">
    <property type="entry name" value="Kinesin motor domain"/>
    <property type="match status" value="1"/>
</dbReference>